<dbReference type="EMBL" id="JACJTA010000078">
    <property type="protein sequence ID" value="MBD2607937.1"/>
    <property type="molecule type" value="Genomic_DNA"/>
</dbReference>
<reference evidence="2 3" key="1">
    <citation type="journal article" date="2020" name="ISME J.">
        <title>Comparative genomics reveals insights into cyanobacterial evolution and habitat adaptation.</title>
        <authorList>
            <person name="Chen M.Y."/>
            <person name="Teng W.K."/>
            <person name="Zhao L."/>
            <person name="Hu C.X."/>
            <person name="Zhou Y.K."/>
            <person name="Han B.P."/>
            <person name="Song L.R."/>
            <person name="Shu W.S."/>
        </authorList>
    </citation>
    <scope>NUCLEOTIDE SEQUENCE [LARGE SCALE GENOMIC DNA]</scope>
    <source>
        <strain evidence="2 3">FACHB-248</strain>
    </source>
</reference>
<protein>
    <submittedName>
        <fullName evidence="2">DUF2243 domain-containing protein</fullName>
    </submittedName>
</protein>
<sequence>MVAHSETSNRQSPLITAGIVLGIGLGGFFDGIVLHQILQWHHMLSNVRPLTTISNIDLNIVWDGLFHALDWVMTVVGIVLLWRAGGRDDVRWSSKTFFASLLMGFGLFNLVEGLIDHQILGIHHVKPGPNQLAWDLGFLALGALFVAIGWIMIQQNKQESIVKGQ</sequence>
<feature type="transmembrane region" description="Helical" evidence="1">
    <location>
        <begin position="97"/>
        <end position="120"/>
    </location>
</feature>
<comment type="caution">
    <text evidence="2">The sequence shown here is derived from an EMBL/GenBank/DDBJ whole genome shotgun (WGS) entry which is preliminary data.</text>
</comment>
<evidence type="ECO:0000256" key="1">
    <source>
        <dbReference type="SAM" id="Phobius"/>
    </source>
</evidence>
<accession>A0ABR8GWU7</accession>
<evidence type="ECO:0000313" key="3">
    <source>
        <dbReference type="Proteomes" id="UP000660380"/>
    </source>
</evidence>
<keyword evidence="3" id="KW-1185">Reference proteome</keyword>
<keyword evidence="1" id="KW-1133">Transmembrane helix</keyword>
<gene>
    <name evidence="2" type="ORF">H6G81_26320</name>
</gene>
<dbReference type="RefSeq" id="WP_029632515.1">
    <property type="nucleotide sequence ID" value="NZ_JACJTA010000078.1"/>
</dbReference>
<feature type="transmembrane region" description="Helical" evidence="1">
    <location>
        <begin position="132"/>
        <end position="153"/>
    </location>
</feature>
<evidence type="ECO:0000313" key="2">
    <source>
        <dbReference type="EMBL" id="MBD2607937.1"/>
    </source>
</evidence>
<keyword evidence="1" id="KW-0812">Transmembrane</keyword>
<feature type="transmembrane region" description="Helical" evidence="1">
    <location>
        <begin position="65"/>
        <end position="85"/>
    </location>
</feature>
<dbReference type="InterPro" id="IPR018719">
    <property type="entry name" value="DUF2243_membrane"/>
</dbReference>
<dbReference type="Pfam" id="PF10002">
    <property type="entry name" value="DUF2243"/>
    <property type="match status" value="1"/>
</dbReference>
<keyword evidence="1" id="KW-0472">Membrane</keyword>
<dbReference type="Proteomes" id="UP000660380">
    <property type="component" value="Unassembled WGS sequence"/>
</dbReference>
<feature type="transmembrane region" description="Helical" evidence="1">
    <location>
        <begin position="12"/>
        <end position="38"/>
    </location>
</feature>
<organism evidence="2 3">
    <name type="scientific">Scytonema hofmannii FACHB-248</name>
    <dbReference type="NCBI Taxonomy" id="1842502"/>
    <lineage>
        <taxon>Bacteria</taxon>
        <taxon>Bacillati</taxon>
        <taxon>Cyanobacteriota</taxon>
        <taxon>Cyanophyceae</taxon>
        <taxon>Nostocales</taxon>
        <taxon>Scytonemataceae</taxon>
        <taxon>Scytonema</taxon>
    </lineage>
</organism>
<proteinExistence type="predicted"/>
<name>A0ABR8GWU7_9CYAN</name>